<dbReference type="EMBL" id="CADCVB010000211">
    <property type="protein sequence ID" value="CAA9448633.1"/>
    <property type="molecule type" value="Genomic_DNA"/>
</dbReference>
<sequence length="57" mass="6984">DLQGTPLGWRVRRRVGVRRWLGRGARQKPRRRVLVPRRRPEVPRRELRRANHRQKSV</sequence>
<gene>
    <name evidence="2" type="ORF">AVDCRST_MAG78-3138</name>
</gene>
<reference evidence="2" key="1">
    <citation type="submission" date="2020-02" db="EMBL/GenBank/DDBJ databases">
        <authorList>
            <person name="Meier V. D."/>
        </authorList>
    </citation>
    <scope>NUCLEOTIDE SEQUENCE</scope>
    <source>
        <strain evidence="2">AVDCRST_MAG78</strain>
    </source>
</reference>
<protein>
    <submittedName>
        <fullName evidence="2">Uncharacterized protein</fullName>
    </submittedName>
</protein>
<evidence type="ECO:0000313" key="2">
    <source>
        <dbReference type="EMBL" id="CAA9448633.1"/>
    </source>
</evidence>
<evidence type="ECO:0000256" key="1">
    <source>
        <dbReference type="SAM" id="MobiDB-lite"/>
    </source>
</evidence>
<proteinExistence type="predicted"/>
<feature type="region of interest" description="Disordered" evidence="1">
    <location>
        <begin position="26"/>
        <end position="57"/>
    </location>
</feature>
<dbReference type="AlphaFoldDB" id="A0A6J4QLR4"/>
<feature type="non-terminal residue" evidence="2">
    <location>
        <position position="1"/>
    </location>
</feature>
<feature type="compositionally biased region" description="Basic residues" evidence="1">
    <location>
        <begin position="26"/>
        <end position="37"/>
    </location>
</feature>
<feature type="non-terminal residue" evidence="2">
    <location>
        <position position="57"/>
    </location>
</feature>
<organism evidence="2">
    <name type="scientific">uncultured Rubrobacteraceae bacterium</name>
    <dbReference type="NCBI Taxonomy" id="349277"/>
    <lineage>
        <taxon>Bacteria</taxon>
        <taxon>Bacillati</taxon>
        <taxon>Actinomycetota</taxon>
        <taxon>Rubrobacteria</taxon>
        <taxon>Rubrobacterales</taxon>
        <taxon>Rubrobacteraceae</taxon>
        <taxon>environmental samples</taxon>
    </lineage>
</organism>
<name>A0A6J4QLR4_9ACTN</name>
<accession>A0A6J4QLR4</accession>
<feature type="compositionally biased region" description="Basic and acidic residues" evidence="1">
    <location>
        <begin position="38"/>
        <end position="49"/>
    </location>
</feature>